<dbReference type="GO" id="GO:0046047">
    <property type="term" value="P:TTP catabolic process"/>
    <property type="evidence" value="ECO:0007669"/>
    <property type="project" value="TreeGrafter"/>
</dbReference>
<accession>A0A8J7RW23</accession>
<feature type="domain" description="NTP pyrophosphohydrolase MazG-like" evidence="6">
    <location>
        <begin position="179"/>
        <end position="235"/>
    </location>
</feature>
<dbReference type="PANTHER" id="PTHR30522:SF0">
    <property type="entry name" value="NUCLEOSIDE TRIPHOSPHATE PYROPHOSPHOHYDROLASE"/>
    <property type="match status" value="1"/>
</dbReference>
<evidence type="ECO:0000256" key="3">
    <source>
        <dbReference type="ARBA" id="ARBA00066372"/>
    </source>
</evidence>
<dbReference type="Gene3D" id="1.10.287.1080">
    <property type="entry name" value="MazG-like"/>
    <property type="match status" value="2"/>
</dbReference>
<dbReference type="CDD" id="cd11529">
    <property type="entry name" value="NTP-PPase_MazG_Cterm"/>
    <property type="match status" value="1"/>
</dbReference>
<dbReference type="FunFam" id="1.10.287.1080:FF:000003">
    <property type="entry name" value="Nucleoside triphosphate pyrophosphohydrolase"/>
    <property type="match status" value="1"/>
</dbReference>
<dbReference type="InterPro" id="IPR048015">
    <property type="entry name" value="NTP-PPase_MazG-like_N"/>
</dbReference>
<feature type="compositionally biased region" description="Basic and acidic residues" evidence="5">
    <location>
        <begin position="118"/>
        <end position="137"/>
    </location>
</feature>
<evidence type="ECO:0000313" key="7">
    <source>
        <dbReference type="EMBL" id="MBP5855590.1"/>
    </source>
</evidence>
<evidence type="ECO:0000256" key="5">
    <source>
        <dbReference type="SAM" id="MobiDB-lite"/>
    </source>
</evidence>
<dbReference type="PANTHER" id="PTHR30522">
    <property type="entry name" value="NUCLEOSIDE TRIPHOSPHATE PYROPHOSPHOHYDROLASE"/>
    <property type="match status" value="1"/>
</dbReference>
<dbReference type="NCBIfam" id="TIGR00444">
    <property type="entry name" value="mazG"/>
    <property type="match status" value="1"/>
</dbReference>
<evidence type="ECO:0000259" key="6">
    <source>
        <dbReference type="Pfam" id="PF03819"/>
    </source>
</evidence>
<dbReference type="Proteomes" id="UP000672602">
    <property type="component" value="Unassembled WGS sequence"/>
</dbReference>
<dbReference type="AlphaFoldDB" id="A0A8J7RW23"/>
<name>A0A8J7RW23_9PROT</name>
<dbReference type="GO" id="GO:0046052">
    <property type="term" value="P:UTP catabolic process"/>
    <property type="evidence" value="ECO:0007669"/>
    <property type="project" value="TreeGrafter"/>
</dbReference>
<dbReference type="GO" id="GO:0006203">
    <property type="term" value="P:dGTP catabolic process"/>
    <property type="evidence" value="ECO:0007669"/>
    <property type="project" value="TreeGrafter"/>
</dbReference>
<reference evidence="7" key="1">
    <citation type="submission" date="2021-04" db="EMBL/GenBank/DDBJ databases">
        <authorList>
            <person name="Zhang D.-C."/>
        </authorList>
    </citation>
    <scope>NUCLEOTIDE SEQUENCE</scope>
    <source>
        <strain evidence="7">CGMCC 1.15697</strain>
    </source>
</reference>
<feature type="domain" description="NTP pyrophosphohydrolase MazG-like" evidence="6">
    <location>
        <begin position="36"/>
        <end position="109"/>
    </location>
</feature>
<evidence type="ECO:0000256" key="4">
    <source>
        <dbReference type="ARBA" id="ARBA00074799"/>
    </source>
</evidence>
<dbReference type="CDD" id="cd11528">
    <property type="entry name" value="NTP-PPase_MazG_Nterm"/>
    <property type="match status" value="1"/>
</dbReference>
<dbReference type="SUPFAM" id="SSF101386">
    <property type="entry name" value="all-alpha NTP pyrophosphatases"/>
    <property type="match status" value="2"/>
</dbReference>
<evidence type="ECO:0000256" key="1">
    <source>
        <dbReference type="ARBA" id="ARBA00052141"/>
    </source>
</evidence>
<dbReference type="InterPro" id="IPR048011">
    <property type="entry name" value="NTP-PPase_MazG-like_C"/>
</dbReference>
<keyword evidence="8" id="KW-1185">Reference proteome</keyword>
<proteinExistence type="inferred from homology"/>
<organism evidence="7 8">
    <name type="scientific">Marivibrio halodurans</name>
    <dbReference type="NCBI Taxonomy" id="2039722"/>
    <lineage>
        <taxon>Bacteria</taxon>
        <taxon>Pseudomonadati</taxon>
        <taxon>Pseudomonadota</taxon>
        <taxon>Alphaproteobacteria</taxon>
        <taxon>Rhodospirillales</taxon>
        <taxon>Rhodospirillaceae</taxon>
        <taxon>Marivibrio</taxon>
    </lineage>
</organism>
<feature type="region of interest" description="Disordered" evidence="5">
    <location>
        <begin position="114"/>
        <end position="137"/>
    </location>
</feature>
<dbReference type="InterPro" id="IPR011551">
    <property type="entry name" value="NTP_PyrPHydrolase_MazG"/>
</dbReference>
<dbReference type="NCBIfam" id="NF007113">
    <property type="entry name" value="PRK09562.1"/>
    <property type="match status" value="1"/>
</dbReference>
<keyword evidence="7" id="KW-0378">Hydrolase</keyword>
<gene>
    <name evidence="7" type="primary">mazG</name>
    <name evidence="7" type="ORF">KAJ83_01105</name>
</gene>
<dbReference type="GO" id="GO:0006950">
    <property type="term" value="P:response to stress"/>
    <property type="evidence" value="ECO:0007669"/>
    <property type="project" value="UniProtKB-ARBA"/>
</dbReference>
<dbReference type="Pfam" id="PF03819">
    <property type="entry name" value="MazG"/>
    <property type="match status" value="2"/>
</dbReference>
<dbReference type="FunFam" id="1.10.287.1080:FF:000001">
    <property type="entry name" value="Nucleoside triphosphate pyrophosphohydrolase"/>
    <property type="match status" value="1"/>
</dbReference>
<dbReference type="GO" id="GO:0046076">
    <property type="term" value="P:dTTP catabolic process"/>
    <property type="evidence" value="ECO:0007669"/>
    <property type="project" value="TreeGrafter"/>
</dbReference>
<evidence type="ECO:0000313" key="8">
    <source>
        <dbReference type="Proteomes" id="UP000672602"/>
    </source>
</evidence>
<dbReference type="GO" id="GO:0046061">
    <property type="term" value="P:dATP catabolic process"/>
    <property type="evidence" value="ECO:0007669"/>
    <property type="project" value="TreeGrafter"/>
</dbReference>
<sequence>MAKTPPSPADRGIDRLIAVMAALRDPDGGCPWDLKQDFASIAPYTIEEAYEVADAIRHGDRAELRDELGDLLLQVVFHSRMAEEEQSFDFEAVAQAIAEKMIRRHPHVFANDTAETPDAVKRSWEETKASERNAKGQDDSALSGVALALPALQRAEKLSKRAARVGFTWPDAATVFGDIEEELDELKAEIEAGTPHDRLEDELGDVLFTIANLARLLGVDPEAALRRTNDKFTDRFQMMERSFKDEGRALTDCSLDEMDARWDAVKARGKG</sequence>
<comment type="similarity">
    <text evidence="2">Belongs to the nucleoside triphosphate pyrophosphohydrolase family.</text>
</comment>
<dbReference type="GO" id="GO:0047693">
    <property type="term" value="F:ATP diphosphatase activity"/>
    <property type="evidence" value="ECO:0007669"/>
    <property type="project" value="UniProtKB-EC"/>
</dbReference>
<dbReference type="GO" id="GO:0046081">
    <property type="term" value="P:dUTP catabolic process"/>
    <property type="evidence" value="ECO:0007669"/>
    <property type="project" value="TreeGrafter"/>
</dbReference>
<dbReference type="RefSeq" id="WP_210680171.1">
    <property type="nucleotide sequence ID" value="NZ_JAGMWN010000001.1"/>
</dbReference>
<comment type="caution">
    <text evidence="7">The sequence shown here is derived from an EMBL/GenBank/DDBJ whole genome shotgun (WGS) entry which is preliminary data.</text>
</comment>
<comment type="catalytic activity">
    <reaction evidence="1">
        <text>ATP + H2O = AMP + diphosphate + H(+)</text>
        <dbReference type="Rhea" id="RHEA:14245"/>
        <dbReference type="ChEBI" id="CHEBI:15377"/>
        <dbReference type="ChEBI" id="CHEBI:15378"/>
        <dbReference type="ChEBI" id="CHEBI:30616"/>
        <dbReference type="ChEBI" id="CHEBI:33019"/>
        <dbReference type="ChEBI" id="CHEBI:456215"/>
        <dbReference type="EC" id="3.6.1.8"/>
    </reaction>
</comment>
<dbReference type="EC" id="3.6.1.8" evidence="3"/>
<evidence type="ECO:0000256" key="2">
    <source>
        <dbReference type="ARBA" id="ARBA00061115"/>
    </source>
</evidence>
<dbReference type="EMBL" id="JAGMWN010000001">
    <property type="protein sequence ID" value="MBP5855590.1"/>
    <property type="molecule type" value="Genomic_DNA"/>
</dbReference>
<protein>
    <recommendedName>
        <fullName evidence="4">Nucleoside triphosphate pyrophosphohydrolase</fullName>
        <ecNumber evidence="3">3.6.1.8</ecNumber>
    </recommendedName>
</protein>
<dbReference type="InterPro" id="IPR004518">
    <property type="entry name" value="MazG-like_dom"/>
</dbReference>